<comment type="caution">
    <text evidence="2">The sequence shown here is derived from an EMBL/GenBank/DDBJ whole genome shotgun (WGS) entry which is preliminary data.</text>
</comment>
<name>A0A817Y7V4_9BILA</name>
<evidence type="ECO:0000313" key="2">
    <source>
        <dbReference type="EMBL" id="CAF3378260.1"/>
    </source>
</evidence>
<dbReference type="AlphaFoldDB" id="A0A817Y7V4"/>
<dbReference type="GO" id="GO:0006313">
    <property type="term" value="P:DNA transposition"/>
    <property type="evidence" value="ECO:0007669"/>
    <property type="project" value="InterPro"/>
</dbReference>
<evidence type="ECO:0000259" key="1">
    <source>
        <dbReference type="Pfam" id="PF01498"/>
    </source>
</evidence>
<dbReference type="EMBL" id="CAJNYT010000856">
    <property type="protein sequence ID" value="CAF3378260.1"/>
    <property type="molecule type" value="Genomic_DNA"/>
</dbReference>
<dbReference type="InterPro" id="IPR036397">
    <property type="entry name" value="RNaseH_sf"/>
</dbReference>
<dbReference type="GO" id="GO:0003677">
    <property type="term" value="F:DNA binding"/>
    <property type="evidence" value="ECO:0007669"/>
    <property type="project" value="InterPro"/>
</dbReference>
<proteinExistence type="predicted"/>
<evidence type="ECO:0000313" key="3">
    <source>
        <dbReference type="Proteomes" id="UP000663872"/>
    </source>
</evidence>
<dbReference type="Gene3D" id="3.30.420.10">
    <property type="entry name" value="Ribonuclease H-like superfamily/Ribonuclease H"/>
    <property type="match status" value="1"/>
</dbReference>
<dbReference type="InterPro" id="IPR002492">
    <property type="entry name" value="Transposase_Tc1-like"/>
</dbReference>
<reference evidence="2" key="1">
    <citation type="submission" date="2021-02" db="EMBL/GenBank/DDBJ databases">
        <authorList>
            <person name="Nowell W R."/>
        </authorList>
    </citation>
    <scope>NUCLEOTIDE SEQUENCE</scope>
</reference>
<dbReference type="Pfam" id="PF01498">
    <property type="entry name" value="HTH_Tnp_Tc3_2"/>
    <property type="match status" value="1"/>
</dbReference>
<organism evidence="2 3">
    <name type="scientific">Rotaria socialis</name>
    <dbReference type="NCBI Taxonomy" id="392032"/>
    <lineage>
        <taxon>Eukaryota</taxon>
        <taxon>Metazoa</taxon>
        <taxon>Spiralia</taxon>
        <taxon>Gnathifera</taxon>
        <taxon>Rotifera</taxon>
        <taxon>Eurotatoria</taxon>
        <taxon>Bdelloidea</taxon>
        <taxon>Philodinida</taxon>
        <taxon>Philodinidae</taxon>
        <taxon>Rotaria</taxon>
    </lineage>
</organism>
<dbReference type="Proteomes" id="UP000663872">
    <property type="component" value="Unassembled WGS sequence"/>
</dbReference>
<dbReference type="GO" id="GO:0015074">
    <property type="term" value="P:DNA integration"/>
    <property type="evidence" value="ECO:0007669"/>
    <property type="project" value="InterPro"/>
</dbReference>
<feature type="domain" description="Transposase Tc1-like" evidence="1">
    <location>
        <begin position="75"/>
        <end position="130"/>
    </location>
</feature>
<dbReference type="PANTHER" id="PTHR46068">
    <property type="entry name" value="PROTEIN CBG27172"/>
    <property type="match status" value="1"/>
</dbReference>
<protein>
    <recommendedName>
        <fullName evidence="1">Transposase Tc1-like domain-containing protein</fullName>
    </recommendedName>
</protein>
<accession>A0A817Y7V4</accession>
<dbReference type="PANTHER" id="PTHR46068:SF1">
    <property type="entry name" value="TRANSPOSASE IS30-LIKE HTH DOMAIN-CONTAINING PROTEIN"/>
    <property type="match status" value="1"/>
</dbReference>
<sequence length="340" mass="39755">MKNKDIQKLVLSKYENGDGPTKIFRDLNGTLSLPTIERWCKSIRDTGCINLSKPPDRPRTIRTNANIQKVKHRLERRRTVSSRKLSRELGISRMSVRRVLKNDLGLHAYKVQNESMLTDEHKEKRIQFANWIRTNFRKEDTMKILFSDEKMFDIDGVYNSQNDRIWAVNRSEADIKGGTRQKRKFPQKVMVWLGVCSKGVSPLIFFEKGTVDHDRYIKEVLPVALKFGNDMFGNDWIFQQDGAKPHTHAKSQEWCTKNFPPFIDKSHWPPNSPDLNPLDYCIWNEFAQVIEWDAVTSKTTLITALKRAVRKISQDVVFESCSSWTNRLYRLSQDKGNYLR</sequence>
<gene>
    <name evidence="2" type="ORF">GRG538_LOCUS7954</name>
</gene>